<keyword evidence="2" id="KW-0560">Oxidoreductase</keyword>
<reference evidence="4" key="1">
    <citation type="submission" date="2018-05" db="EMBL/GenBank/DDBJ databases">
        <authorList>
            <person name="Lanie J.A."/>
            <person name="Ng W.-L."/>
            <person name="Kazmierczak K.M."/>
            <person name="Andrzejewski T.M."/>
            <person name="Davidsen T.M."/>
            <person name="Wayne K.J."/>
            <person name="Tettelin H."/>
            <person name="Glass J.I."/>
            <person name="Rusch D."/>
            <person name="Podicherti R."/>
            <person name="Tsui H.-C.T."/>
            <person name="Winkler M.E."/>
        </authorList>
    </citation>
    <scope>NUCLEOTIDE SEQUENCE</scope>
</reference>
<dbReference type="EMBL" id="UINC01024619">
    <property type="protein sequence ID" value="SVA98609.1"/>
    <property type="molecule type" value="Genomic_DNA"/>
</dbReference>
<dbReference type="InterPro" id="IPR020904">
    <property type="entry name" value="Sc_DH/Rdtase_CS"/>
</dbReference>
<evidence type="ECO:0000256" key="1">
    <source>
        <dbReference type="ARBA" id="ARBA00006484"/>
    </source>
</evidence>
<dbReference type="PRINTS" id="PR00081">
    <property type="entry name" value="GDHRDH"/>
</dbReference>
<gene>
    <name evidence="4" type="ORF">METZ01_LOCUS151463</name>
</gene>
<dbReference type="Pfam" id="PF13561">
    <property type="entry name" value="adh_short_C2"/>
    <property type="match status" value="1"/>
</dbReference>
<dbReference type="InterPro" id="IPR002347">
    <property type="entry name" value="SDR_fam"/>
</dbReference>
<evidence type="ECO:0000313" key="4">
    <source>
        <dbReference type="EMBL" id="SVA98609.1"/>
    </source>
</evidence>
<evidence type="ECO:0000256" key="2">
    <source>
        <dbReference type="ARBA" id="ARBA00023002"/>
    </source>
</evidence>
<dbReference type="AlphaFoldDB" id="A0A382AB30"/>
<dbReference type="CDD" id="cd05233">
    <property type="entry name" value="SDR_c"/>
    <property type="match status" value="1"/>
</dbReference>
<evidence type="ECO:0000259" key="3">
    <source>
        <dbReference type="SMART" id="SM00822"/>
    </source>
</evidence>
<dbReference type="GO" id="GO:0016616">
    <property type="term" value="F:oxidoreductase activity, acting on the CH-OH group of donors, NAD or NADP as acceptor"/>
    <property type="evidence" value="ECO:0007669"/>
    <property type="project" value="TreeGrafter"/>
</dbReference>
<dbReference type="PROSITE" id="PS00061">
    <property type="entry name" value="ADH_SHORT"/>
    <property type="match status" value="1"/>
</dbReference>
<dbReference type="PANTHER" id="PTHR42760">
    <property type="entry name" value="SHORT-CHAIN DEHYDROGENASES/REDUCTASES FAMILY MEMBER"/>
    <property type="match status" value="1"/>
</dbReference>
<organism evidence="4">
    <name type="scientific">marine metagenome</name>
    <dbReference type="NCBI Taxonomy" id="408172"/>
    <lineage>
        <taxon>unclassified sequences</taxon>
        <taxon>metagenomes</taxon>
        <taxon>ecological metagenomes</taxon>
    </lineage>
</organism>
<proteinExistence type="inferred from homology"/>
<name>A0A382AB30_9ZZZZ</name>
<dbReference type="PRINTS" id="PR00080">
    <property type="entry name" value="SDRFAMILY"/>
</dbReference>
<dbReference type="SUPFAM" id="SSF51735">
    <property type="entry name" value="NAD(P)-binding Rossmann-fold domains"/>
    <property type="match status" value="1"/>
</dbReference>
<sequence>MISADLEGKTVLVTGGVSGIGLATAELFAASGAKVALNHLPDDPGASDVIERLTENGLDVVPAPGDVSDPAQGEAMVQQAAGNLGRLDILINNAGTSNTRAPIAFDDLGAMTEDFWSKILQTNLIGAFRCARAAAPHLKATQGAIVSTASVAGLGVPGSSIAYGASKGALINLTRSLAHALAPDVRVNAVAPGLVRTPWTDPWPESRKNDTIANCLLKRMVEPDEIAESMLFLACNPAITGQTLAVDCGRTC</sequence>
<dbReference type="FunFam" id="3.40.50.720:FF:000084">
    <property type="entry name" value="Short-chain dehydrogenase reductase"/>
    <property type="match status" value="1"/>
</dbReference>
<protein>
    <recommendedName>
        <fullName evidence="3">Ketoreductase domain-containing protein</fullName>
    </recommendedName>
</protein>
<dbReference type="InterPro" id="IPR057326">
    <property type="entry name" value="KR_dom"/>
</dbReference>
<comment type="similarity">
    <text evidence="1">Belongs to the short-chain dehydrogenases/reductases (SDR) family.</text>
</comment>
<accession>A0A382AB30</accession>
<dbReference type="PANTHER" id="PTHR42760:SF133">
    <property type="entry name" value="3-OXOACYL-[ACYL-CARRIER-PROTEIN] REDUCTASE"/>
    <property type="match status" value="1"/>
</dbReference>
<dbReference type="InterPro" id="IPR036291">
    <property type="entry name" value="NAD(P)-bd_dom_sf"/>
</dbReference>
<feature type="domain" description="Ketoreductase" evidence="3">
    <location>
        <begin position="9"/>
        <end position="202"/>
    </location>
</feature>
<dbReference type="SMART" id="SM00822">
    <property type="entry name" value="PKS_KR"/>
    <property type="match status" value="1"/>
</dbReference>
<dbReference type="Gene3D" id="3.40.50.720">
    <property type="entry name" value="NAD(P)-binding Rossmann-like Domain"/>
    <property type="match status" value="1"/>
</dbReference>